<accession>A0ABN1W1P4</accession>
<name>A0ABN1W1P4_9PSEU</name>
<proteinExistence type="predicted"/>
<comment type="caution">
    <text evidence="2">The sequence shown here is derived from an EMBL/GenBank/DDBJ whole genome shotgun (WGS) entry which is preliminary data.</text>
</comment>
<feature type="compositionally biased region" description="Basic and acidic residues" evidence="1">
    <location>
        <begin position="258"/>
        <end position="278"/>
    </location>
</feature>
<dbReference type="RefSeq" id="WP_253864750.1">
    <property type="nucleotide sequence ID" value="NZ_BAAALN010000002.1"/>
</dbReference>
<dbReference type="EMBL" id="BAAALN010000002">
    <property type="protein sequence ID" value="GAA1227473.1"/>
    <property type="molecule type" value="Genomic_DNA"/>
</dbReference>
<keyword evidence="3" id="KW-1185">Reference proteome</keyword>
<gene>
    <name evidence="2" type="ORF">GCM10009676_07160</name>
</gene>
<feature type="region of interest" description="Disordered" evidence="1">
    <location>
        <begin position="253"/>
        <end position="284"/>
    </location>
</feature>
<organism evidence="2 3">
    <name type="scientific">Prauserella halophila</name>
    <dbReference type="NCBI Taxonomy" id="185641"/>
    <lineage>
        <taxon>Bacteria</taxon>
        <taxon>Bacillati</taxon>
        <taxon>Actinomycetota</taxon>
        <taxon>Actinomycetes</taxon>
        <taxon>Pseudonocardiales</taxon>
        <taxon>Pseudonocardiaceae</taxon>
        <taxon>Prauserella</taxon>
    </lineage>
</organism>
<evidence type="ECO:0000313" key="3">
    <source>
        <dbReference type="Proteomes" id="UP001500653"/>
    </source>
</evidence>
<evidence type="ECO:0000313" key="2">
    <source>
        <dbReference type="EMBL" id="GAA1227473.1"/>
    </source>
</evidence>
<reference evidence="2 3" key="1">
    <citation type="journal article" date="2019" name="Int. J. Syst. Evol. Microbiol.">
        <title>The Global Catalogue of Microorganisms (GCM) 10K type strain sequencing project: providing services to taxonomists for standard genome sequencing and annotation.</title>
        <authorList>
            <consortium name="The Broad Institute Genomics Platform"/>
            <consortium name="The Broad Institute Genome Sequencing Center for Infectious Disease"/>
            <person name="Wu L."/>
            <person name="Ma J."/>
        </authorList>
    </citation>
    <scope>NUCLEOTIDE SEQUENCE [LARGE SCALE GENOMIC DNA]</scope>
    <source>
        <strain evidence="2 3">JCM 13023</strain>
    </source>
</reference>
<evidence type="ECO:0000256" key="1">
    <source>
        <dbReference type="SAM" id="MobiDB-lite"/>
    </source>
</evidence>
<protein>
    <submittedName>
        <fullName evidence="2">Uncharacterized protein</fullName>
    </submittedName>
</protein>
<sequence length="284" mass="30899">MPDDVEAFLRGPLACAALLAAQDWGLSAKEVTKPGVSFALAVAARQAIDPWDEHYSATLDCALQRREEVRAFADAVLREPGVAWWSSPVADHWQVHVAGHPSDSANLVSSSYAQLPIPALVTSSYIDGDTCWDALASAHVGDAEPNSSPTRTLLHSDSSSRVFEIDSADSWHELVTRYPLRAAAAERGGLAPDWQSVAQDWDGVHLSLMGFLAGTHVPVGMGADRTVLWTWDSEQTYWLRDVFTATSTVSAAAHAARPQHDRRPLRLLDHQRDSHSRGPLEPGL</sequence>
<dbReference type="Proteomes" id="UP001500653">
    <property type="component" value="Unassembled WGS sequence"/>
</dbReference>